<dbReference type="Pfam" id="PF01497">
    <property type="entry name" value="Peripla_BP_2"/>
    <property type="match status" value="1"/>
</dbReference>
<comment type="caution">
    <text evidence="3">The sequence shown here is derived from an EMBL/GenBank/DDBJ whole genome shotgun (WGS) entry which is preliminary data.</text>
</comment>
<evidence type="ECO:0000256" key="1">
    <source>
        <dbReference type="SAM" id="SignalP"/>
    </source>
</evidence>
<dbReference type="PANTHER" id="PTHR30535">
    <property type="entry name" value="VITAMIN B12-BINDING PROTEIN"/>
    <property type="match status" value="1"/>
</dbReference>
<dbReference type="PANTHER" id="PTHR30535:SF34">
    <property type="entry name" value="MOLYBDATE-BINDING PROTEIN MOLA"/>
    <property type="match status" value="1"/>
</dbReference>
<dbReference type="SUPFAM" id="SSF53807">
    <property type="entry name" value="Helical backbone' metal receptor"/>
    <property type="match status" value="1"/>
</dbReference>
<name>A0A2U2BM51_ALCFA</name>
<accession>A0A2U2BM51</accession>
<protein>
    <submittedName>
        <fullName evidence="3">ABC transporter substrate-binding protein</fullName>
    </submittedName>
</protein>
<dbReference type="EMBL" id="QEXO01000002">
    <property type="protein sequence ID" value="PWE15059.1"/>
    <property type="molecule type" value="Genomic_DNA"/>
</dbReference>
<keyword evidence="1" id="KW-0732">Signal</keyword>
<dbReference type="GeneID" id="29370243"/>
<dbReference type="KEGG" id="afa:UZ73_09100"/>
<reference evidence="3 4" key="2">
    <citation type="submission" date="2018-05" db="EMBL/GenBank/DDBJ databases">
        <authorList>
            <person name="Lanie J.A."/>
            <person name="Ng W.-L."/>
            <person name="Kazmierczak K.M."/>
            <person name="Andrzejewski T.M."/>
            <person name="Davidsen T.M."/>
            <person name="Wayne K.J."/>
            <person name="Tettelin H."/>
            <person name="Glass J.I."/>
            <person name="Rusch D."/>
            <person name="Podicherti R."/>
            <person name="Tsui H.-C.T."/>
            <person name="Winkler M.E."/>
        </authorList>
    </citation>
    <scope>NUCLEOTIDE SEQUENCE [LARGE SCALE GENOMIC DNA]</scope>
    <source>
        <strain evidence="3 4">YBY</strain>
    </source>
</reference>
<feature type="domain" description="Fe/B12 periplasmic-binding" evidence="2">
    <location>
        <begin position="42"/>
        <end position="343"/>
    </location>
</feature>
<reference evidence="3 4" key="1">
    <citation type="submission" date="2018-05" db="EMBL/GenBank/DDBJ databases">
        <title>Genome Sequence of an Efficient Indole-Degrading Bacterium, Alcaligenes sp.YBY.</title>
        <authorList>
            <person name="Yang B."/>
        </authorList>
    </citation>
    <scope>NUCLEOTIDE SEQUENCE [LARGE SCALE GENOMIC DNA]</scope>
    <source>
        <strain evidence="3 4">YBY</strain>
    </source>
</reference>
<proteinExistence type="predicted"/>
<dbReference type="PROSITE" id="PS50983">
    <property type="entry name" value="FE_B12_PBP"/>
    <property type="match status" value="1"/>
</dbReference>
<evidence type="ECO:0000313" key="3">
    <source>
        <dbReference type="EMBL" id="PWE15059.1"/>
    </source>
</evidence>
<dbReference type="RefSeq" id="WP_045931146.1">
    <property type="nucleotide sequence ID" value="NZ_CAXOJJ010000021.1"/>
</dbReference>
<sequence length="377" mass="41004">MNILRHLLLSLTLLLPLGVQAQPIEVTDAMGRTVTLPGPAKRIVLTQARHFPVLALVHPEPANLIAGWSDEFKTSFSNEYETYLKRYPQLAKIPVVGRHTADTFSVEQALALRPDLVVLTAAFAGLTPGQDTRDSALIQRLTAAKVPVIVIDFFVNPLENTVPSLRALGYAVGEKERTDEFIQFYEEHMQGVAQRLADLPKEDHPPVFVHAHAGSTDCCNSPGAGTFNDMISYAGGHNIGADVLKSSTGKLNFEYIHSRAPVVYVATGTGAGKRTTSGGLAIGTGVSEEQARKSLQAIIDGNRLQALPAVRSGNSHGIWHAFNDSPLHMIFIEALATWIHPDRFEGVSALKTLEEVNQRFLTVPMEGTYMIDLKPAS</sequence>
<evidence type="ECO:0000259" key="2">
    <source>
        <dbReference type="PROSITE" id="PS50983"/>
    </source>
</evidence>
<organism evidence="3 4">
    <name type="scientific">Alcaligenes faecalis</name>
    <dbReference type="NCBI Taxonomy" id="511"/>
    <lineage>
        <taxon>Bacteria</taxon>
        <taxon>Pseudomonadati</taxon>
        <taxon>Pseudomonadota</taxon>
        <taxon>Betaproteobacteria</taxon>
        <taxon>Burkholderiales</taxon>
        <taxon>Alcaligenaceae</taxon>
        <taxon>Alcaligenes</taxon>
    </lineage>
</organism>
<feature type="chain" id="PRO_5015552329" evidence="1">
    <location>
        <begin position="22"/>
        <end position="377"/>
    </location>
</feature>
<dbReference type="AlphaFoldDB" id="A0A2U2BM51"/>
<gene>
    <name evidence="3" type="ORF">DF183_10315</name>
</gene>
<dbReference type="STRING" id="511.UZ73_09100"/>
<dbReference type="InterPro" id="IPR050902">
    <property type="entry name" value="ABC_Transporter_SBP"/>
</dbReference>
<feature type="signal peptide" evidence="1">
    <location>
        <begin position="1"/>
        <end position="21"/>
    </location>
</feature>
<dbReference type="Proteomes" id="UP000245216">
    <property type="component" value="Unassembled WGS sequence"/>
</dbReference>
<evidence type="ECO:0000313" key="4">
    <source>
        <dbReference type="Proteomes" id="UP000245216"/>
    </source>
</evidence>
<dbReference type="Gene3D" id="3.40.50.1980">
    <property type="entry name" value="Nitrogenase molybdenum iron protein domain"/>
    <property type="match status" value="2"/>
</dbReference>
<dbReference type="InterPro" id="IPR002491">
    <property type="entry name" value="ABC_transptr_periplasmic_BD"/>
</dbReference>